<accession>A0AAV4W8P9</accession>
<proteinExistence type="predicted"/>
<dbReference type="PANTHER" id="PTHR22902:SF9">
    <property type="entry name" value="PLECKSTRIN HOMOLOGY DOMAIN-CONTAINING FAMILY J MEMBER 1"/>
    <property type="match status" value="1"/>
</dbReference>
<dbReference type="GO" id="GO:0055037">
    <property type="term" value="C:recycling endosome"/>
    <property type="evidence" value="ECO:0007669"/>
    <property type="project" value="TreeGrafter"/>
</dbReference>
<evidence type="ECO:0000256" key="1">
    <source>
        <dbReference type="ARBA" id="ARBA00041004"/>
    </source>
</evidence>
<name>A0AAV4W8P9_CAEEX</name>
<evidence type="ECO:0000313" key="4">
    <source>
        <dbReference type="Proteomes" id="UP001054945"/>
    </source>
</evidence>
<dbReference type="GO" id="GO:0005769">
    <property type="term" value="C:early endosome"/>
    <property type="evidence" value="ECO:0007669"/>
    <property type="project" value="TreeGrafter"/>
</dbReference>
<dbReference type="GO" id="GO:0005829">
    <property type="term" value="C:cytosol"/>
    <property type="evidence" value="ECO:0007669"/>
    <property type="project" value="GOC"/>
</dbReference>
<dbReference type="Proteomes" id="UP001054945">
    <property type="component" value="Unassembled WGS sequence"/>
</dbReference>
<dbReference type="GO" id="GO:0042147">
    <property type="term" value="P:retrograde transport, endosome to Golgi"/>
    <property type="evidence" value="ECO:0007669"/>
    <property type="project" value="TreeGrafter"/>
</dbReference>
<dbReference type="InterPro" id="IPR001849">
    <property type="entry name" value="PH_domain"/>
</dbReference>
<sequence length="168" mass="19839">MRFNEKEIASIAMLPGDKEGRMFYRSPGAYKERWFKLKGNLLFYFRLNEHGAVYEDEPIGLLVVEQCRIQMELYTELPNAFSITFANDFEKRHYFGCQTQKQAEDWISCLKSCSYEHQRTMLKELQEQLLKRTGRDPLSAFSAIKWGVYKPNLNLSERISRLANLHLQ</sequence>
<comment type="caution">
    <text evidence="3">The sequence shown here is derived from an EMBL/GenBank/DDBJ whole genome shotgun (WGS) entry which is preliminary data.</text>
</comment>
<reference evidence="3 4" key="1">
    <citation type="submission" date="2021-06" db="EMBL/GenBank/DDBJ databases">
        <title>Caerostris extrusa draft genome.</title>
        <authorList>
            <person name="Kono N."/>
            <person name="Arakawa K."/>
        </authorList>
    </citation>
    <scope>NUCLEOTIDE SEQUENCE [LARGE SCALE GENOMIC DNA]</scope>
</reference>
<dbReference type="PANTHER" id="PTHR22902">
    <property type="entry name" value="SESQUIPEDALIAN"/>
    <property type="match status" value="1"/>
</dbReference>
<dbReference type="PROSITE" id="PS50003">
    <property type="entry name" value="PH_DOMAIN"/>
    <property type="match status" value="1"/>
</dbReference>
<protein>
    <recommendedName>
        <fullName evidence="1">Pleckstrin homology domain-containing family J member 1</fullName>
    </recommendedName>
</protein>
<organism evidence="3 4">
    <name type="scientific">Caerostris extrusa</name>
    <name type="common">Bark spider</name>
    <name type="synonym">Caerostris bankana</name>
    <dbReference type="NCBI Taxonomy" id="172846"/>
    <lineage>
        <taxon>Eukaryota</taxon>
        <taxon>Metazoa</taxon>
        <taxon>Ecdysozoa</taxon>
        <taxon>Arthropoda</taxon>
        <taxon>Chelicerata</taxon>
        <taxon>Arachnida</taxon>
        <taxon>Araneae</taxon>
        <taxon>Araneomorphae</taxon>
        <taxon>Entelegynae</taxon>
        <taxon>Araneoidea</taxon>
        <taxon>Araneidae</taxon>
        <taxon>Caerostris</taxon>
    </lineage>
</organism>
<dbReference type="Pfam" id="PF00169">
    <property type="entry name" value="PH"/>
    <property type="match status" value="1"/>
</dbReference>
<dbReference type="SMART" id="SM00233">
    <property type="entry name" value="PH"/>
    <property type="match status" value="1"/>
</dbReference>
<dbReference type="CDD" id="cd13258">
    <property type="entry name" value="PH_PLEKHJ1"/>
    <property type="match status" value="1"/>
</dbReference>
<gene>
    <name evidence="3" type="primary">plekhj1</name>
    <name evidence="3" type="ORF">CEXT_145692</name>
</gene>
<dbReference type="SUPFAM" id="SSF50729">
    <property type="entry name" value="PH domain-like"/>
    <property type="match status" value="1"/>
</dbReference>
<dbReference type="GO" id="GO:0001881">
    <property type="term" value="P:receptor recycling"/>
    <property type="evidence" value="ECO:0007669"/>
    <property type="project" value="TreeGrafter"/>
</dbReference>
<dbReference type="Gene3D" id="2.30.29.30">
    <property type="entry name" value="Pleckstrin-homology domain (PH domain)/Phosphotyrosine-binding domain (PTB)"/>
    <property type="match status" value="1"/>
</dbReference>
<dbReference type="GO" id="GO:0007032">
    <property type="term" value="P:endosome organization"/>
    <property type="evidence" value="ECO:0007669"/>
    <property type="project" value="TreeGrafter"/>
</dbReference>
<dbReference type="AlphaFoldDB" id="A0AAV4W8P9"/>
<dbReference type="InterPro" id="IPR011993">
    <property type="entry name" value="PH-like_dom_sf"/>
</dbReference>
<dbReference type="EMBL" id="BPLR01015853">
    <property type="protein sequence ID" value="GIY79167.1"/>
    <property type="molecule type" value="Genomic_DNA"/>
</dbReference>
<dbReference type="GO" id="GO:0005802">
    <property type="term" value="C:trans-Golgi network"/>
    <property type="evidence" value="ECO:0007669"/>
    <property type="project" value="TreeGrafter"/>
</dbReference>
<dbReference type="InterPro" id="IPR045188">
    <property type="entry name" value="Boi1/Boi2-like"/>
</dbReference>
<feature type="domain" description="PH" evidence="2">
    <location>
        <begin position="15"/>
        <end position="115"/>
    </location>
</feature>
<evidence type="ECO:0000259" key="2">
    <source>
        <dbReference type="PROSITE" id="PS50003"/>
    </source>
</evidence>
<keyword evidence="4" id="KW-1185">Reference proteome</keyword>
<evidence type="ECO:0000313" key="3">
    <source>
        <dbReference type="EMBL" id="GIY79167.1"/>
    </source>
</evidence>